<dbReference type="EMBL" id="BOPL01000004">
    <property type="protein sequence ID" value="GIK02897.1"/>
    <property type="molecule type" value="Genomic_DNA"/>
</dbReference>
<proteinExistence type="predicted"/>
<feature type="domain" description="HNH nuclease" evidence="2">
    <location>
        <begin position="209"/>
        <end position="281"/>
    </location>
</feature>
<dbReference type="InterPro" id="IPR003615">
    <property type="entry name" value="HNH_nuc"/>
</dbReference>
<gene>
    <name evidence="3" type="ORF">Aspvir_006960</name>
</gene>
<protein>
    <recommendedName>
        <fullName evidence="2">HNH nuclease domain-containing protein</fullName>
    </recommendedName>
</protein>
<feature type="compositionally biased region" description="Basic residues" evidence="1">
    <location>
        <begin position="1"/>
        <end position="10"/>
    </location>
</feature>
<dbReference type="OrthoDB" id="2104739at2759"/>
<evidence type="ECO:0000313" key="4">
    <source>
        <dbReference type="Proteomes" id="UP000710440"/>
    </source>
</evidence>
<sequence>MPPSSSKRRQPSSPVSPRTSRRLARLPPEDTGEELSSVSTHARTRKSNRQQSERGLSVVVTEEPPETLPNVIDAARKRVKRYKKGKRPHDQYVVACLNACLDWLPGDGPAPSSVAKDIVKVTSDRKLWEVFHDILTGVLYPMMAKSRKPSVTASPYEANAEMITGMFLLRSEVQDSEFRKDLLRRDGYRCCITRFLERKKWIDSGKPNEPQDAHIIPFSFASWAGIQDTKDASDQGEVLFRCFPTLLNHRLRPRTINSLSNGMMLIIPLHMAFGSFDMAFVQTDERNVYDIKTYPDIGFTALPFLPSNREVKFECAKGEDLLLPDPAYLDCHYRVAEILHASGLAEYIERKIQDWEDLKQSGGTDGDVTRILNTALWTAVAG</sequence>
<keyword evidence="4" id="KW-1185">Reference proteome</keyword>
<evidence type="ECO:0000256" key="1">
    <source>
        <dbReference type="SAM" id="MobiDB-lite"/>
    </source>
</evidence>
<accession>A0A9P3BZX9</accession>
<feature type="region of interest" description="Disordered" evidence="1">
    <location>
        <begin position="1"/>
        <end position="62"/>
    </location>
</feature>
<evidence type="ECO:0000313" key="3">
    <source>
        <dbReference type="EMBL" id="GIK02897.1"/>
    </source>
</evidence>
<dbReference type="GeneID" id="66934942"/>
<comment type="caution">
    <text evidence="3">The sequence shown here is derived from an EMBL/GenBank/DDBJ whole genome shotgun (WGS) entry which is preliminary data.</text>
</comment>
<dbReference type="RefSeq" id="XP_043126083.1">
    <property type="nucleotide sequence ID" value="XM_043270148.1"/>
</dbReference>
<dbReference type="Pfam" id="PF13391">
    <property type="entry name" value="HNH_2"/>
    <property type="match status" value="1"/>
</dbReference>
<name>A0A9P3BZX9_ASPVI</name>
<organism evidence="3 4">
    <name type="scientific">Aspergillus viridinutans</name>
    <dbReference type="NCBI Taxonomy" id="75553"/>
    <lineage>
        <taxon>Eukaryota</taxon>
        <taxon>Fungi</taxon>
        <taxon>Dikarya</taxon>
        <taxon>Ascomycota</taxon>
        <taxon>Pezizomycotina</taxon>
        <taxon>Eurotiomycetes</taxon>
        <taxon>Eurotiomycetidae</taxon>
        <taxon>Eurotiales</taxon>
        <taxon>Aspergillaceae</taxon>
        <taxon>Aspergillus</taxon>
        <taxon>Aspergillus subgen. Fumigati</taxon>
    </lineage>
</organism>
<reference evidence="3 4" key="1">
    <citation type="submission" date="2021-02" db="EMBL/GenBank/DDBJ databases">
        <title>Pan-genome distribution and transcriptional activeness of fungal secondary metabolism genes in Aspergillus section Fumigati.</title>
        <authorList>
            <person name="Takahashi H."/>
            <person name="Umemura M."/>
            <person name="Ninomiya A."/>
            <person name="Kusuya Y."/>
            <person name="Urayama S."/>
            <person name="Shimizu M."/>
            <person name="Watanabe A."/>
            <person name="Kamei K."/>
            <person name="Yaguchi T."/>
            <person name="Hagiwara D."/>
        </authorList>
    </citation>
    <scope>NUCLEOTIDE SEQUENCE [LARGE SCALE GENOMIC DNA]</scope>
    <source>
        <strain evidence="3 4">IFM 47045</strain>
    </source>
</reference>
<evidence type="ECO:0000259" key="2">
    <source>
        <dbReference type="Pfam" id="PF13391"/>
    </source>
</evidence>
<dbReference type="AlphaFoldDB" id="A0A9P3BZX9"/>
<dbReference type="Proteomes" id="UP000710440">
    <property type="component" value="Unassembled WGS sequence"/>
</dbReference>